<feature type="region of interest" description="Disordered" evidence="1">
    <location>
        <begin position="42"/>
        <end position="61"/>
    </location>
</feature>
<feature type="region of interest" description="Disordered" evidence="1">
    <location>
        <begin position="72"/>
        <end position="145"/>
    </location>
</feature>
<feature type="compositionally biased region" description="Polar residues" evidence="1">
    <location>
        <begin position="84"/>
        <end position="95"/>
    </location>
</feature>
<dbReference type="PROSITE" id="PS50096">
    <property type="entry name" value="IQ"/>
    <property type="match status" value="1"/>
</dbReference>
<name>A0A1E3BAK8_ASPCR</name>
<feature type="transmembrane region" description="Helical" evidence="2">
    <location>
        <begin position="512"/>
        <end position="537"/>
    </location>
</feature>
<keyword evidence="4" id="KW-1185">Reference proteome</keyword>
<dbReference type="AlphaFoldDB" id="A0A1E3BAK8"/>
<feature type="region of interest" description="Disordered" evidence="1">
    <location>
        <begin position="1"/>
        <end position="28"/>
    </location>
</feature>
<keyword evidence="2" id="KW-0472">Membrane</keyword>
<gene>
    <name evidence="3" type="ORF">SI65_06790</name>
</gene>
<feature type="compositionally biased region" description="Low complexity" evidence="1">
    <location>
        <begin position="47"/>
        <end position="58"/>
    </location>
</feature>
<evidence type="ECO:0000313" key="4">
    <source>
        <dbReference type="Proteomes" id="UP000094569"/>
    </source>
</evidence>
<keyword evidence="2" id="KW-1133">Transmembrane helix</keyword>
<dbReference type="Proteomes" id="UP000094569">
    <property type="component" value="Unassembled WGS sequence"/>
</dbReference>
<dbReference type="EMBL" id="JXNT01000007">
    <property type="protein sequence ID" value="ODM18002.1"/>
    <property type="molecule type" value="Genomic_DNA"/>
</dbReference>
<protein>
    <submittedName>
        <fullName evidence="3">Uncharacterized protein</fullName>
    </submittedName>
</protein>
<sequence>MADSPKPPSRRPSNSSLTAPRLQYPTFPPLSASVEEWLSRSRPTIMTSEPPSEHSSSTKLLSESWATLSISDAHSEDGTRSEQTDIGSLIDQTSADDVASLDDRSEVGENYEDHDDDDEEESEEEDNDEEADNSDDDGGYDGRSISESQELPALYHRFGGDIEDSGLTAKAAFHQSTDSIEFIEPDKWPEMEQVELKHTVQIFEGVEAARLKKQLPPNQQNALLTATVQQTMTKHSLDIDQPFRVLYIGNPDFRTIVLDKIGDVLVSSSCSSYESSSAESSRYHVIPTSFGADAVPNFAELLPIHVQLIVDECLEASSDPRSGKPSTVSLKFKNRPSCTSYWTGSEYCLSSPSDWTLPDVAIFFLSSTDDAAAVETQHQARTFMERHGVPAMMISEKPWWEMTTELVPVNRHSLHMCLESRHSLGGEPTVLRRYPIDLPTFESITSSQLNRNLASLANLYPKQLNKVTAEAPKPSTMELFSLDIEKYSKYIPCFDYSKYSDHVQKLSPSLRLLAITVISAIAITLGYTVVSAAFVYLSQFFSRYDISEVASPSSSISNKNIIPVETLGQNSLSVGHSSAGEVQSLRNQYECSTQLEELMGIALSPPVKQGKSDRFELQVIGDSHIILKPPRRLSPKKPKFGVSVTRYGNAIPYELSKLFEGVYSLNLDREDAYGLVNVTITTSKPPLEQTTQVDFGTPWLKIANWKRAASTLSTELVRDLNTAQTGLSKAYDRLYTDLQVTMGDVVKRSHLLQQEVDDIRGSTRLSLENLSLETRNAVLARSKQLSEFVRRDAVQPFWAACSVFQEQTSKVNAEAKDLVINTWRRISSIPAPKVDLGTMMDRFRNVRKSEALNKAQKRARGLVRRKAYDSGRRQR</sequence>
<evidence type="ECO:0000256" key="2">
    <source>
        <dbReference type="SAM" id="Phobius"/>
    </source>
</evidence>
<organism evidence="3 4">
    <name type="scientific">Aspergillus cristatus</name>
    <name type="common">Chinese Fuzhuan brick tea-fermentation fungus</name>
    <name type="synonym">Eurotium cristatum</name>
    <dbReference type="NCBI Taxonomy" id="573508"/>
    <lineage>
        <taxon>Eukaryota</taxon>
        <taxon>Fungi</taxon>
        <taxon>Dikarya</taxon>
        <taxon>Ascomycota</taxon>
        <taxon>Pezizomycotina</taxon>
        <taxon>Eurotiomycetes</taxon>
        <taxon>Eurotiomycetidae</taxon>
        <taxon>Eurotiales</taxon>
        <taxon>Aspergillaceae</taxon>
        <taxon>Aspergillus</taxon>
        <taxon>Aspergillus subgen. Aspergillus</taxon>
    </lineage>
</organism>
<accession>A0A1E3BAK8</accession>
<evidence type="ECO:0000313" key="3">
    <source>
        <dbReference type="EMBL" id="ODM18002.1"/>
    </source>
</evidence>
<feature type="compositionally biased region" description="Acidic residues" evidence="1">
    <location>
        <begin position="109"/>
        <end position="139"/>
    </location>
</feature>
<proteinExistence type="predicted"/>
<evidence type="ECO:0000256" key="1">
    <source>
        <dbReference type="SAM" id="MobiDB-lite"/>
    </source>
</evidence>
<feature type="compositionally biased region" description="Basic and acidic residues" evidence="1">
    <location>
        <begin position="73"/>
        <end position="83"/>
    </location>
</feature>
<comment type="caution">
    <text evidence="3">The sequence shown here is derived from an EMBL/GenBank/DDBJ whole genome shotgun (WGS) entry which is preliminary data.</text>
</comment>
<dbReference type="OrthoDB" id="439943at2759"/>
<keyword evidence="2" id="KW-0812">Transmembrane</keyword>
<reference evidence="3 4" key="1">
    <citation type="journal article" date="2016" name="BMC Genomics">
        <title>Comparative genomic and transcriptomic analyses of the Fuzhuan brick tea-fermentation fungus Aspergillus cristatus.</title>
        <authorList>
            <person name="Ge Y."/>
            <person name="Wang Y."/>
            <person name="Liu Y."/>
            <person name="Tan Y."/>
            <person name="Ren X."/>
            <person name="Zhang X."/>
            <person name="Hyde K.D."/>
            <person name="Liu Y."/>
            <person name="Liu Z."/>
        </authorList>
    </citation>
    <scope>NUCLEOTIDE SEQUENCE [LARGE SCALE GENOMIC DNA]</scope>
    <source>
        <strain evidence="3 4">GZAAS20.1005</strain>
    </source>
</reference>
<dbReference type="STRING" id="573508.A0A1E3BAK8"/>
<dbReference type="VEuPathDB" id="FungiDB:SI65_06790"/>